<sequence>MHRKAWLKNLSQGRLTQSEQRTEDSLSLDEKYPNRNLYRPIARSTITEMPSAQPVPELPCTASSKSGQGSKEENCPDMSAES</sequence>
<dbReference type="AlphaFoldDB" id="A0A4Y2IMT9"/>
<protein>
    <submittedName>
        <fullName evidence="2">Uncharacterized protein</fullName>
    </submittedName>
</protein>
<feature type="compositionally biased region" description="Basic and acidic residues" evidence="1">
    <location>
        <begin position="20"/>
        <end position="33"/>
    </location>
</feature>
<reference evidence="2 3" key="1">
    <citation type="journal article" date="2019" name="Sci. Rep.">
        <title>Orb-weaving spider Araneus ventricosus genome elucidates the spidroin gene catalogue.</title>
        <authorList>
            <person name="Kono N."/>
            <person name="Nakamura H."/>
            <person name="Ohtoshi R."/>
            <person name="Moran D.A.P."/>
            <person name="Shinohara A."/>
            <person name="Yoshida Y."/>
            <person name="Fujiwara M."/>
            <person name="Mori M."/>
            <person name="Tomita M."/>
            <person name="Arakawa K."/>
        </authorList>
    </citation>
    <scope>NUCLEOTIDE SEQUENCE [LARGE SCALE GENOMIC DNA]</scope>
</reference>
<comment type="caution">
    <text evidence="2">The sequence shown here is derived from an EMBL/GenBank/DDBJ whole genome shotgun (WGS) entry which is preliminary data.</text>
</comment>
<feature type="region of interest" description="Disordered" evidence="1">
    <location>
        <begin position="1"/>
        <end position="82"/>
    </location>
</feature>
<gene>
    <name evidence="2" type="ORF">AVEN_99393_1</name>
</gene>
<evidence type="ECO:0000313" key="2">
    <source>
        <dbReference type="EMBL" id="GBM78920.1"/>
    </source>
</evidence>
<dbReference type="EMBL" id="BGPR01002786">
    <property type="protein sequence ID" value="GBM78920.1"/>
    <property type="molecule type" value="Genomic_DNA"/>
</dbReference>
<organism evidence="2 3">
    <name type="scientific">Araneus ventricosus</name>
    <name type="common">Orbweaver spider</name>
    <name type="synonym">Epeira ventricosa</name>
    <dbReference type="NCBI Taxonomy" id="182803"/>
    <lineage>
        <taxon>Eukaryota</taxon>
        <taxon>Metazoa</taxon>
        <taxon>Ecdysozoa</taxon>
        <taxon>Arthropoda</taxon>
        <taxon>Chelicerata</taxon>
        <taxon>Arachnida</taxon>
        <taxon>Araneae</taxon>
        <taxon>Araneomorphae</taxon>
        <taxon>Entelegynae</taxon>
        <taxon>Araneoidea</taxon>
        <taxon>Araneidae</taxon>
        <taxon>Araneus</taxon>
    </lineage>
</organism>
<evidence type="ECO:0000313" key="3">
    <source>
        <dbReference type="Proteomes" id="UP000499080"/>
    </source>
</evidence>
<keyword evidence="3" id="KW-1185">Reference proteome</keyword>
<accession>A0A4Y2IMT9</accession>
<name>A0A4Y2IMT9_ARAVE</name>
<dbReference type="Proteomes" id="UP000499080">
    <property type="component" value="Unassembled WGS sequence"/>
</dbReference>
<feature type="compositionally biased region" description="Polar residues" evidence="1">
    <location>
        <begin position="9"/>
        <end position="19"/>
    </location>
</feature>
<evidence type="ECO:0000256" key="1">
    <source>
        <dbReference type="SAM" id="MobiDB-lite"/>
    </source>
</evidence>
<proteinExistence type="predicted"/>